<dbReference type="InterPro" id="IPR045121">
    <property type="entry name" value="CoAse"/>
</dbReference>
<reference evidence="8 9" key="1">
    <citation type="journal article" date="2012" name="J. Bacteriol.">
        <title>Genome Sequence of the Filamentous Bacterium Fibrisoma limi BUZ 3T.</title>
        <authorList>
            <person name="Filippini M."/>
            <person name="Qi W."/>
            <person name="Jaenicke S."/>
            <person name="Goesmann A."/>
            <person name="Smits T.H."/>
            <person name="Bagheri H.C."/>
        </authorList>
    </citation>
    <scope>NUCLEOTIDE SEQUENCE [LARGE SCALE GENOMIC DNA]</scope>
    <source>
        <strain evidence="9">BUZ 3T</strain>
    </source>
</reference>
<sequence length="211" mass="23955">MLQTSFHTFTDTLRQRLQEPLPGEVAHSKMAAASRYRLGIKPNERTRRSAVLICFYPYRGSIYLPLILRPQYDGVHAGQMAFPGGRMERFDENLTRTALREAQEEIGIRVSDVTVLGHLTELFIPPSNFYVLPVIGTLPYRPDFYPDPREVEAVVEVDLDTLLDETIVGDSQVEVRGMTVDAPFYQIENYRVWGATAMMISELLMVIGSVK</sequence>
<evidence type="ECO:0000313" key="8">
    <source>
        <dbReference type="EMBL" id="CCH53283.1"/>
    </source>
</evidence>
<dbReference type="InterPro" id="IPR015797">
    <property type="entry name" value="NUDIX_hydrolase-like_dom_sf"/>
</dbReference>
<dbReference type="eggNOG" id="COG0494">
    <property type="taxonomic scope" value="Bacteria"/>
</dbReference>
<keyword evidence="9" id="KW-1185">Reference proteome</keyword>
<keyword evidence="5" id="KW-0460">Magnesium</keyword>
<dbReference type="Pfam" id="PF00293">
    <property type="entry name" value="NUDIX"/>
    <property type="match status" value="1"/>
</dbReference>
<dbReference type="Gene3D" id="3.90.79.10">
    <property type="entry name" value="Nucleoside Triphosphate Pyrophosphohydrolase"/>
    <property type="match status" value="1"/>
</dbReference>
<protein>
    <submittedName>
        <fullName evidence="8">NUDIX hydrolase</fullName>
    </submittedName>
</protein>
<dbReference type="PANTHER" id="PTHR12992">
    <property type="entry name" value="NUDIX HYDROLASE"/>
    <property type="match status" value="1"/>
</dbReference>
<evidence type="ECO:0000256" key="3">
    <source>
        <dbReference type="ARBA" id="ARBA00022723"/>
    </source>
</evidence>
<dbReference type="CDD" id="cd03426">
    <property type="entry name" value="NUDIX_CoAse_Nudt7"/>
    <property type="match status" value="1"/>
</dbReference>
<comment type="cofactor">
    <cofactor evidence="1">
        <name>Mn(2+)</name>
        <dbReference type="ChEBI" id="CHEBI:29035"/>
    </cofactor>
</comment>
<evidence type="ECO:0000256" key="4">
    <source>
        <dbReference type="ARBA" id="ARBA00022801"/>
    </source>
</evidence>
<evidence type="ECO:0000256" key="2">
    <source>
        <dbReference type="ARBA" id="ARBA00001946"/>
    </source>
</evidence>
<comment type="caution">
    <text evidence="8">The sequence shown here is derived from an EMBL/GenBank/DDBJ whole genome shotgun (WGS) entry which is preliminary data.</text>
</comment>
<dbReference type="EMBL" id="CAIT01000006">
    <property type="protein sequence ID" value="CCH53283.1"/>
    <property type="molecule type" value="Genomic_DNA"/>
</dbReference>
<dbReference type="PROSITE" id="PS51462">
    <property type="entry name" value="NUDIX"/>
    <property type="match status" value="1"/>
</dbReference>
<keyword evidence="4 8" id="KW-0378">Hydrolase</keyword>
<dbReference type="AlphaFoldDB" id="I2GHA8"/>
<dbReference type="InterPro" id="IPR000086">
    <property type="entry name" value="NUDIX_hydrolase_dom"/>
</dbReference>
<keyword evidence="3" id="KW-0479">Metal-binding</keyword>
<dbReference type="SUPFAM" id="SSF55811">
    <property type="entry name" value="Nudix"/>
    <property type="match status" value="1"/>
</dbReference>
<evidence type="ECO:0000256" key="5">
    <source>
        <dbReference type="ARBA" id="ARBA00022842"/>
    </source>
</evidence>
<evidence type="ECO:0000256" key="6">
    <source>
        <dbReference type="ARBA" id="ARBA00023211"/>
    </source>
</evidence>
<dbReference type="GO" id="GO:0010945">
    <property type="term" value="F:coenzyme A diphosphatase activity"/>
    <property type="evidence" value="ECO:0007669"/>
    <property type="project" value="InterPro"/>
</dbReference>
<evidence type="ECO:0000256" key="1">
    <source>
        <dbReference type="ARBA" id="ARBA00001936"/>
    </source>
</evidence>
<feature type="domain" description="Nudix hydrolase" evidence="7">
    <location>
        <begin position="46"/>
        <end position="179"/>
    </location>
</feature>
<dbReference type="OrthoDB" id="9802805at2"/>
<proteinExistence type="predicted"/>
<keyword evidence="6" id="KW-0464">Manganese</keyword>
<comment type="cofactor">
    <cofactor evidence="2">
        <name>Mg(2+)</name>
        <dbReference type="ChEBI" id="CHEBI:18420"/>
    </cofactor>
</comment>
<gene>
    <name evidence="8" type="ORF">BN8_02367</name>
</gene>
<accession>I2GHA8</accession>
<name>I2GHA8_9BACT</name>
<dbReference type="GO" id="GO:0046872">
    <property type="term" value="F:metal ion binding"/>
    <property type="evidence" value="ECO:0007669"/>
    <property type="project" value="UniProtKB-KW"/>
</dbReference>
<dbReference type="Proteomes" id="UP000009309">
    <property type="component" value="Unassembled WGS sequence"/>
</dbReference>
<dbReference type="PANTHER" id="PTHR12992:SF11">
    <property type="entry name" value="MITOCHONDRIAL COENZYME A DIPHOSPHATASE NUDT8"/>
    <property type="match status" value="1"/>
</dbReference>
<organism evidence="8 9">
    <name type="scientific">Fibrisoma limi BUZ 3</name>
    <dbReference type="NCBI Taxonomy" id="1185876"/>
    <lineage>
        <taxon>Bacteria</taxon>
        <taxon>Pseudomonadati</taxon>
        <taxon>Bacteroidota</taxon>
        <taxon>Cytophagia</taxon>
        <taxon>Cytophagales</taxon>
        <taxon>Spirosomataceae</taxon>
        <taxon>Fibrisoma</taxon>
    </lineage>
</organism>
<evidence type="ECO:0000259" key="7">
    <source>
        <dbReference type="PROSITE" id="PS51462"/>
    </source>
</evidence>
<dbReference type="STRING" id="1185876.BN8_02367"/>
<dbReference type="RefSeq" id="WP_009281867.1">
    <property type="nucleotide sequence ID" value="NZ_CAIT01000006.1"/>
</dbReference>
<evidence type="ECO:0000313" key="9">
    <source>
        <dbReference type="Proteomes" id="UP000009309"/>
    </source>
</evidence>